<comment type="caution">
    <text evidence="1">The sequence shown here is derived from an EMBL/GenBank/DDBJ whole genome shotgun (WGS) entry which is preliminary data.</text>
</comment>
<dbReference type="EMBL" id="JBHUON010000015">
    <property type="protein sequence ID" value="MFD2865578.1"/>
    <property type="molecule type" value="Genomic_DNA"/>
</dbReference>
<protein>
    <submittedName>
        <fullName evidence="1">DUF4249 domain-containing protein</fullName>
    </submittedName>
</protein>
<organism evidence="1 2">
    <name type="scientific">Mucilaginibacter antarcticus</name>
    <dbReference type="NCBI Taxonomy" id="1855725"/>
    <lineage>
        <taxon>Bacteria</taxon>
        <taxon>Pseudomonadati</taxon>
        <taxon>Bacteroidota</taxon>
        <taxon>Sphingobacteriia</taxon>
        <taxon>Sphingobacteriales</taxon>
        <taxon>Sphingobacteriaceae</taxon>
        <taxon>Mucilaginibacter</taxon>
    </lineage>
</organism>
<dbReference type="InterPro" id="IPR025345">
    <property type="entry name" value="DUF4249"/>
</dbReference>
<keyword evidence="2" id="KW-1185">Reference proteome</keyword>
<name>A0ABW5XS32_9SPHI</name>
<evidence type="ECO:0000313" key="1">
    <source>
        <dbReference type="EMBL" id="MFD2865578.1"/>
    </source>
</evidence>
<dbReference type="Proteomes" id="UP001597601">
    <property type="component" value="Unassembled WGS sequence"/>
</dbReference>
<dbReference type="Pfam" id="PF14054">
    <property type="entry name" value="DUF4249"/>
    <property type="match status" value="1"/>
</dbReference>
<reference evidence="2" key="1">
    <citation type="journal article" date="2019" name="Int. J. Syst. Evol. Microbiol.">
        <title>The Global Catalogue of Microorganisms (GCM) 10K type strain sequencing project: providing services to taxonomists for standard genome sequencing and annotation.</title>
        <authorList>
            <consortium name="The Broad Institute Genomics Platform"/>
            <consortium name="The Broad Institute Genome Sequencing Center for Infectious Disease"/>
            <person name="Wu L."/>
            <person name="Ma J."/>
        </authorList>
    </citation>
    <scope>NUCLEOTIDE SEQUENCE [LARGE SCALE GENOMIC DNA]</scope>
    <source>
        <strain evidence="2">KCTC 52232</strain>
    </source>
</reference>
<accession>A0ABW5XS32</accession>
<evidence type="ECO:0000313" key="2">
    <source>
        <dbReference type="Proteomes" id="UP001597601"/>
    </source>
</evidence>
<gene>
    <name evidence="1" type="ORF">ACFSYC_12830</name>
</gene>
<sequence length="246" mass="27093">MSCKEVVDIKPASTTPQLVIEGKVTDQLAPQVVSITKSVPLANSNSYPTVSGAVVKITDQNNVTRTLIERSPGTYSSASFIGRMNLAYTLNVTVEGQTYTAKSVMPEKVLIDSIALSVQRFGNSTTKTILVFYQDAGNAANQYKFVLSINGVLVKQIFARNDQFNNGKFVQQLLYQDDIKLQSGDRVDIEMQCIDKNVYAYWYTFTQQGGGFNSTTPTNPPNNFNSDKVLGIFSAHTSQHKNIIIP</sequence>
<dbReference type="RefSeq" id="WP_377128150.1">
    <property type="nucleotide sequence ID" value="NZ_JBHUON010000015.1"/>
</dbReference>
<proteinExistence type="predicted"/>